<dbReference type="eggNOG" id="COG1109">
    <property type="taxonomic scope" value="Bacteria"/>
</dbReference>
<evidence type="ECO:0000256" key="6">
    <source>
        <dbReference type="ARBA" id="ARBA00023235"/>
    </source>
</evidence>
<dbReference type="CDD" id="cd03089">
    <property type="entry name" value="PMM_PGM"/>
    <property type="match status" value="1"/>
</dbReference>
<dbReference type="PROSITE" id="PS00710">
    <property type="entry name" value="PGM_PMM"/>
    <property type="match status" value="1"/>
</dbReference>
<organism evidence="12 13">
    <name type="scientific">Dinoroseobacter shibae (strain DSM 16493 / NCIMB 14021 / DFL 12)</name>
    <dbReference type="NCBI Taxonomy" id="398580"/>
    <lineage>
        <taxon>Bacteria</taxon>
        <taxon>Pseudomonadati</taxon>
        <taxon>Pseudomonadota</taxon>
        <taxon>Alphaproteobacteria</taxon>
        <taxon>Rhodobacterales</taxon>
        <taxon>Roseobacteraceae</taxon>
        <taxon>Dinoroseobacter</taxon>
    </lineage>
</organism>
<dbReference type="Proteomes" id="UP000006833">
    <property type="component" value="Chromosome"/>
</dbReference>
<dbReference type="Pfam" id="PF02878">
    <property type="entry name" value="PGM_PMM_I"/>
    <property type="match status" value="1"/>
</dbReference>
<dbReference type="InterPro" id="IPR016066">
    <property type="entry name" value="A-D-PHexomutase_CS"/>
</dbReference>
<evidence type="ECO:0000256" key="3">
    <source>
        <dbReference type="ARBA" id="ARBA00022553"/>
    </source>
</evidence>
<evidence type="ECO:0000256" key="1">
    <source>
        <dbReference type="ARBA" id="ARBA00001946"/>
    </source>
</evidence>
<evidence type="ECO:0000256" key="7">
    <source>
        <dbReference type="RuleBase" id="RU004326"/>
    </source>
</evidence>
<dbReference type="GO" id="GO:0005975">
    <property type="term" value="P:carbohydrate metabolic process"/>
    <property type="evidence" value="ECO:0007669"/>
    <property type="project" value="InterPro"/>
</dbReference>
<dbReference type="InterPro" id="IPR005846">
    <property type="entry name" value="A-D-PHexomutase_a/b/a-III"/>
</dbReference>
<dbReference type="STRING" id="398580.Dshi_1900"/>
<name>A8LNC9_DINSH</name>
<dbReference type="HOGENOM" id="CLU_016950_9_2_5"/>
<keyword evidence="5 7" id="KW-0460">Magnesium</keyword>
<protein>
    <submittedName>
        <fullName evidence="12">Phosphomannomutase/phosphoglucomutase</fullName>
        <ecNumber evidence="12">5.4.2.2</ecNumber>
        <ecNumber evidence="12">5.4.2.8</ecNumber>
    </submittedName>
</protein>
<dbReference type="PANTHER" id="PTHR43771">
    <property type="entry name" value="PHOSPHOMANNOMUTASE"/>
    <property type="match status" value="1"/>
</dbReference>
<dbReference type="GO" id="GO:0000287">
    <property type="term" value="F:magnesium ion binding"/>
    <property type="evidence" value="ECO:0007669"/>
    <property type="project" value="InterPro"/>
</dbReference>
<dbReference type="SUPFAM" id="SSF53738">
    <property type="entry name" value="Phosphoglucomutase, first 3 domains"/>
    <property type="match status" value="3"/>
</dbReference>
<evidence type="ECO:0000259" key="8">
    <source>
        <dbReference type="Pfam" id="PF00408"/>
    </source>
</evidence>
<accession>A8LNC9</accession>
<dbReference type="Pfam" id="PF02880">
    <property type="entry name" value="PGM_PMM_III"/>
    <property type="match status" value="1"/>
</dbReference>
<dbReference type="GO" id="GO:0004615">
    <property type="term" value="F:phosphomannomutase activity"/>
    <property type="evidence" value="ECO:0007669"/>
    <property type="project" value="UniProtKB-EC"/>
</dbReference>
<feature type="domain" description="Alpha-D-phosphohexomutase alpha/beta/alpha" evidence="9">
    <location>
        <begin position="7"/>
        <end position="133"/>
    </location>
</feature>
<keyword evidence="13" id="KW-1185">Reference proteome</keyword>
<keyword evidence="4 7" id="KW-0479">Metal-binding</keyword>
<dbReference type="KEGG" id="dsh:Dshi_1900"/>
<evidence type="ECO:0000256" key="4">
    <source>
        <dbReference type="ARBA" id="ARBA00022723"/>
    </source>
</evidence>
<dbReference type="InterPro" id="IPR005845">
    <property type="entry name" value="A-D-PHexomutase_a/b/a-II"/>
</dbReference>
<dbReference type="OrthoDB" id="9803322at2"/>
<dbReference type="InterPro" id="IPR005841">
    <property type="entry name" value="Alpha-D-phosphohexomutase_SF"/>
</dbReference>
<evidence type="ECO:0000259" key="10">
    <source>
        <dbReference type="Pfam" id="PF02879"/>
    </source>
</evidence>
<feature type="domain" description="Alpha-D-phosphohexomutase alpha/beta/alpha" evidence="11">
    <location>
        <begin position="261"/>
        <end position="367"/>
    </location>
</feature>
<evidence type="ECO:0000313" key="12">
    <source>
        <dbReference type="EMBL" id="ABV93642.1"/>
    </source>
</evidence>
<dbReference type="Gene3D" id="3.30.310.50">
    <property type="entry name" value="Alpha-D-phosphohexomutase, C-terminal domain"/>
    <property type="match status" value="1"/>
</dbReference>
<keyword evidence="6 12" id="KW-0413">Isomerase</keyword>
<evidence type="ECO:0000256" key="2">
    <source>
        <dbReference type="ARBA" id="ARBA00010231"/>
    </source>
</evidence>
<comment type="similarity">
    <text evidence="2 7">Belongs to the phosphohexose mutase family.</text>
</comment>
<comment type="cofactor">
    <cofactor evidence="1">
        <name>Mg(2+)</name>
        <dbReference type="ChEBI" id="CHEBI:18420"/>
    </cofactor>
</comment>
<dbReference type="EC" id="5.4.2.8" evidence="12"/>
<dbReference type="RefSeq" id="WP_012178572.1">
    <property type="nucleotide sequence ID" value="NC_009952.1"/>
</dbReference>
<dbReference type="AlphaFoldDB" id="A8LNC9"/>
<dbReference type="EC" id="5.4.2.2" evidence="12"/>
<evidence type="ECO:0000259" key="11">
    <source>
        <dbReference type="Pfam" id="PF02880"/>
    </source>
</evidence>
<dbReference type="Pfam" id="PF00408">
    <property type="entry name" value="PGM_PMM_IV"/>
    <property type="match status" value="1"/>
</dbReference>
<proteinExistence type="inferred from homology"/>
<dbReference type="InterPro" id="IPR016055">
    <property type="entry name" value="A-D-PHexomutase_a/b/a-I/II/III"/>
</dbReference>
<dbReference type="InterPro" id="IPR005844">
    <property type="entry name" value="A-D-PHexomutase_a/b/a-I"/>
</dbReference>
<reference evidence="13" key="1">
    <citation type="journal article" date="2010" name="ISME J.">
        <title>The complete genome sequence of the algal symbiont Dinoroseobacter shibae: a hitchhiker's guide to life in the sea.</title>
        <authorList>
            <person name="Wagner-Dobler I."/>
            <person name="Ballhausen B."/>
            <person name="Berger M."/>
            <person name="Brinkhoff T."/>
            <person name="Buchholz I."/>
            <person name="Bunk B."/>
            <person name="Cypionka H."/>
            <person name="Daniel R."/>
            <person name="Drepper T."/>
            <person name="Gerdts G."/>
            <person name="Hahnke S."/>
            <person name="Han C."/>
            <person name="Jahn D."/>
            <person name="Kalhoefer D."/>
            <person name="Kiss H."/>
            <person name="Klenk H.P."/>
            <person name="Kyrpides N."/>
            <person name="Liebl W."/>
            <person name="Liesegang H."/>
            <person name="Meincke L."/>
            <person name="Pati A."/>
            <person name="Petersen J."/>
            <person name="Piekarski T."/>
            <person name="Pommerenke C."/>
            <person name="Pradella S."/>
            <person name="Pukall R."/>
            <person name="Rabus R."/>
            <person name="Stackebrandt E."/>
            <person name="Thole S."/>
            <person name="Thompson L."/>
            <person name="Tielen P."/>
            <person name="Tomasch J."/>
            <person name="von Jan M."/>
            <person name="Wanphrut N."/>
            <person name="Wichels A."/>
            <person name="Zech H."/>
            <person name="Simon M."/>
        </authorList>
    </citation>
    <scope>NUCLEOTIDE SEQUENCE [LARGE SCALE GENOMIC DNA]</scope>
    <source>
        <strain evidence="13">DSM 16493 / NCIMB 14021 / DFL 12</strain>
    </source>
</reference>
<dbReference type="InterPro" id="IPR036900">
    <property type="entry name" value="A-D-PHexomutase_C_sf"/>
</dbReference>
<dbReference type="PRINTS" id="PR00509">
    <property type="entry name" value="PGMPMM"/>
</dbReference>
<evidence type="ECO:0000259" key="9">
    <source>
        <dbReference type="Pfam" id="PF02878"/>
    </source>
</evidence>
<feature type="domain" description="Alpha-D-phosphohexomutase alpha/beta/alpha" evidence="10">
    <location>
        <begin position="152"/>
        <end position="256"/>
    </location>
</feature>
<keyword evidence="3" id="KW-0597">Phosphoprotein</keyword>
<sequence>MSKLACFKAYDVRGRIGDTLDTEIAQDVGRAVAEVLGARCVVVGRDIRDSSPALCEALGAGLRAAGADVRDIGLCGTEEVYFATDHLDACAGVMVTASHNPIDYNGFKIVGRGARPLPDAQFRAIERLAATRAFAAPTAQSGTHLEADTRAAYVARVCSFVDPAALGPVHVVANAGNGCAGSTFDAVIAALEAGGAKIEVTRLHHAPDARFPNGIPNPLLPENQPATSAAITRAGADLGIAWDGDFDRCFFFDETGAFIPGEFVVGLLAEAILEQTPGASIVYDPRVVWNTRRIVEAAGGAAVLSKTGHVLVKDTMRRNDAAYGGEMSAHHYFRDFMFCDSGMIPWLLMLERLSKSGRPLSAAVAEMRRRHPSSGEINFRVSDAARVMATLRQHYADSAEHIDTLDGVSMEFADWRFNLRASNTEPLLRLNVETLESAALLDRRVGEIRSMIEAAA</sequence>
<gene>
    <name evidence="12" type="primary">algC</name>
    <name evidence="12" type="ordered locus">Dshi_1900</name>
</gene>
<dbReference type="GO" id="GO:0004614">
    <property type="term" value="F:phosphoglucomutase activity"/>
    <property type="evidence" value="ECO:0007669"/>
    <property type="project" value="UniProtKB-EC"/>
</dbReference>
<dbReference type="PANTHER" id="PTHR43771:SF1">
    <property type="entry name" value="PHOSPHOMANNOMUTASE"/>
    <property type="match status" value="1"/>
</dbReference>
<dbReference type="Gene3D" id="3.40.120.10">
    <property type="entry name" value="Alpha-D-Glucose-1,6-Bisphosphate, subunit A, domain 3"/>
    <property type="match status" value="3"/>
</dbReference>
<dbReference type="InterPro" id="IPR005843">
    <property type="entry name" value="A-D-PHexomutase_C"/>
</dbReference>
<evidence type="ECO:0000313" key="13">
    <source>
        <dbReference type="Proteomes" id="UP000006833"/>
    </source>
</evidence>
<feature type="domain" description="Alpha-D-phosphohexomutase C-terminal" evidence="8">
    <location>
        <begin position="376"/>
        <end position="448"/>
    </location>
</feature>
<dbReference type="EMBL" id="CP000830">
    <property type="protein sequence ID" value="ABV93642.1"/>
    <property type="molecule type" value="Genomic_DNA"/>
</dbReference>
<evidence type="ECO:0000256" key="5">
    <source>
        <dbReference type="ARBA" id="ARBA00022842"/>
    </source>
</evidence>
<dbReference type="SUPFAM" id="SSF55957">
    <property type="entry name" value="Phosphoglucomutase, C-terminal domain"/>
    <property type="match status" value="1"/>
</dbReference>
<dbReference type="Pfam" id="PF02879">
    <property type="entry name" value="PGM_PMM_II"/>
    <property type="match status" value="1"/>
</dbReference>